<dbReference type="OMA" id="WSDSERI"/>
<gene>
    <name evidence="5" type="primary">LOC108680361</name>
</gene>
<organism evidence="4 5">
    <name type="scientific">Hyalella azteca</name>
    <name type="common">Amphipod</name>
    <dbReference type="NCBI Taxonomy" id="294128"/>
    <lineage>
        <taxon>Eukaryota</taxon>
        <taxon>Metazoa</taxon>
        <taxon>Ecdysozoa</taxon>
        <taxon>Arthropoda</taxon>
        <taxon>Crustacea</taxon>
        <taxon>Multicrustacea</taxon>
        <taxon>Malacostraca</taxon>
        <taxon>Eumalacostraca</taxon>
        <taxon>Peracarida</taxon>
        <taxon>Amphipoda</taxon>
        <taxon>Senticaudata</taxon>
        <taxon>Talitrida</taxon>
        <taxon>Talitroidea</taxon>
        <taxon>Hyalellidae</taxon>
        <taxon>Hyalella</taxon>
    </lineage>
</organism>
<dbReference type="InterPro" id="IPR011021">
    <property type="entry name" value="Arrestin-like_N"/>
</dbReference>
<dbReference type="OrthoDB" id="2333384at2759"/>
<evidence type="ECO:0000313" key="5">
    <source>
        <dbReference type="RefSeq" id="XP_018024657.1"/>
    </source>
</evidence>
<evidence type="ECO:0000256" key="2">
    <source>
        <dbReference type="SAM" id="MobiDB-lite"/>
    </source>
</evidence>
<feature type="compositionally biased region" description="Polar residues" evidence="2">
    <location>
        <begin position="358"/>
        <end position="371"/>
    </location>
</feature>
<evidence type="ECO:0000259" key="3">
    <source>
        <dbReference type="SMART" id="SM01017"/>
    </source>
</evidence>
<dbReference type="SMART" id="SM01017">
    <property type="entry name" value="Arrestin_C"/>
    <property type="match status" value="2"/>
</dbReference>
<dbReference type="GO" id="GO:0005737">
    <property type="term" value="C:cytoplasm"/>
    <property type="evidence" value="ECO:0007669"/>
    <property type="project" value="TreeGrafter"/>
</dbReference>
<feature type="domain" description="Arrestin C-terminal-like" evidence="3">
    <location>
        <begin position="3"/>
        <end position="149"/>
    </location>
</feature>
<reference evidence="5" key="1">
    <citation type="submission" date="2025-08" db="UniProtKB">
        <authorList>
            <consortium name="RefSeq"/>
        </authorList>
    </citation>
    <scope>IDENTIFICATION</scope>
    <source>
        <tissue evidence="5">Whole organism</tissue>
    </source>
</reference>
<dbReference type="RefSeq" id="XP_018024657.1">
    <property type="nucleotide sequence ID" value="XM_018169168.2"/>
</dbReference>
<dbReference type="GO" id="GO:0015031">
    <property type="term" value="P:protein transport"/>
    <property type="evidence" value="ECO:0007669"/>
    <property type="project" value="TreeGrafter"/>
</dbReference>
<dbReference type="InterPro" id="IPR011022">
    <property type="entry name" value="Arrestin_C-like"/>
</dbReference>
<comment type="similarity">
    <text evidence="1">Belongs to the arrestin family.</text>
</comment>
<protein>
    <submittedName>
        <fullName evidence="5">Arrestin domain-containing protein 3-like</fullName>
    </submittedName>
</protein>
<dbReference type="InterPro" id="IPR014756">
    <property type="entry name" value="Ig_E-set"/>
</dbReference>
<feature type="domain" description="Arrestin C-terminal-like" evidence="3">
    <location>
        <begin position="175"/>
        <end position="305"/>
    </location>
</feature>
<dbReference type="PANTHER" id="PTHR11188:SF176">
    <property type="entry name" value="ARRESTIN DOMAIN-CONTAINING PROTEIN 1"/>
    <property type="match status" value="1"/>
</dbReference>
<dbReference type="KEGG" id="hazt:108680361"/>
<sequence length="421" mass="46478">MAPRIALLMDQPTLVYFPGQTITGHVQVQHKSKIKCKTLSIGFIGTAAVSFSTSETTRDHNGKHTTHHRTHSAQERYYESQMQLWADPSQEMAPGPTKYPFSFLLPINIPPSFVGAHGKVMHEMTIKLESTKMFKDIKLTQPYSVNSLVDLNLNPTARMTQQQHQEKALCCWCCKSGPLSVMVHLNKTGYVPGESILIDAEIENNTKSKITACRAKLRMNVCYKADLRMQIESRTLSKITKPQVTEVSELSWNSEKIQIPPTPASPLPFCNIIDIEYQMKFFVSLQGINPAVEMTFPITVGTIPTVDAFPVATIPSMAMNFPYPPGGGQPSTSAAGGFATMPGLEQYPQIPPPTYQQAMATSDHVQSSGGQSAPYKVDPEDNMAPSAPPANFTPYYVSYNFQDTSQPQYLGAGEPEKKNLP</sequence>
<dbReference type="PANTHER" id="PTHR11188">
    <property type="entry name" value="ARRESTIN DOMAIN CONTAINING PROTEIN"/>
    <property type="match status" value="1"/>
</dbReference>
<dbReference type="Pfam" id="PF02752">
    <property type="entry name" value="Arrestin_C"/>
    <property type="match status" value="1"/>
</dbReference>
<dbReference type="Proteomes" id="UP000694843">
    <property type="component" value="Unplaced"/>
</dbReference>
<dbReference type="InterPro" id="IPR014752">
    <property type="entry name" value="Arrestin-like_C"/>
</dbReference>
<proteinExistence type="inferred from homology"/>
<name>A0A8B7PGF9_HYAAZ</name>
<evidence type="ECO:0000256" key="1">
    <source>
        <dbReference type="ARBA" id="ARBA00005298"/>
    </source>
</evidence>
<dbReference type="AlphaFoldDB" id="A0A8B7PGF9"/>
<keyword evidence="4" id="KW-1185">Reference proteome</keyword>
<dbReference type="InterPro" id="IPR050357">
    <property type="entry name" value="Arrestin_domain-protein"/>
</dbReference>
<dbReference type="Pfam" id="PF00339">
    <property type="entry name" value="Arrestin_N"/>
    <property type="match status" value="1"/>
</dbReference>
<dbReference type="SUPFAM" id="SSF81296">
    <property type="entry name" value="E set domains"/>
    <property type="match status" value="2"/>
</dbReference>
<accession>A0A8B7PGF9</accession>
<evidence type="ECO:0000313" key="4">
    <source>
        <dbReference type="Proteomes" id="UP000694843"/>
    </source>
</evidence>
<feature type="region of interest" description="Disordered" evidence="2">
    <location>
        <begin position="358"/>
        <end position="389"/>
    </location>
</feature>
<dbReference type="GeneID" id="108680361"/>
<dbReference type="Gene3D" id="2.60.40.640">
    <property type="match status" value="2"/>
</dbReference>